<gene>
    <name evidence="1" type="ORF">PCOR1329_LOCUS38204</name>
</gene>
<accession>A0ABN9TE33</accession>
<keyword evidence="2" id="KW-1185">Reference proteome</keyword>
<organism evidence="1 2">
    <name type="scientific">Prorocentrum cordatum</name>
    <dbReference type="NCBI Taxonomy" id="2364126"/>
    <lineage>
        <taxon>Eukaryota</taxon>
        <taxon>Sar</taxon>
        <taxon>Alveolata</taxon>
        <taxon>Dinophyceae</taxon>
        <taxon>Prorocentrales</taxon>
        <taxon>Prorocentraceae</taxon>
        <taxon>Prorocentrum</taxon>
    </lineage>
</organism>
<evidence type="ECO:0000313" key="1">
    <source>
        <dbReference type="EMBL" id="CAK0844032.1"/>
    </source>
</evidence>
<sequence length="158" mass="17292">MVTWPRGQNATRFQRAMTYEDVSEPLNPALHLFDGCCMPYFIRTPVHAVKIDAAAVGIVITMHPAIWKVASTTISHLMGKPPFSRHCGPHEAAGPWLTGWSRSTAFHDGGCRKMTSANLQGLDSRATALDPVSAEASMDELMQFAFERFAAGVHEHGV</sequence>
<protein>
    <submittedName>
        <fullName evidence="1">Uncharacterized protein</fullName>
    </submittedName>
</protein>
<name>A0ABN9TE33_9DINO</name>
<comment type="caution">
    <text evidence="1">The sequence shown here is derived from an EMBL/GenBank/DDBJ whole genome shotgun (WGS) entry which is preliminary data.</text>
</comment>
<dbReference type="EMBL" id="CAUYUJ010014626">
    <property type="protein sequence ID" value="CAK0844032.1"/>
    <property type="molecule type" value="Genomic_DNA"/>
</dbReference>
<proteinExistence type="predicted"/>
<reference evidence="1" key="1">
    <citation type="submission" date="2023-10" db="EMBL/GenBank/DDBJ databases">
        <authorList>
            <person name="Chen Y."/>
            <person name="Shah S."/>
            <person name="Dougan E. K."/>
            <person name="Thang M."/>
            <person name="Chan C."/>
        </authorList>
    </citation>
    <scope>NUCLEOTIDE SEQUENCE [LARGE SCALE GENOMIC DNA]</scope>
</reference>
<evidence type="ECO:0000313" key="2">
    <source>
        <dbReference type="Proteomes" id="UP001189429"/>
    </source>
</evidence>
<dbReference type="Proteomes" id="UP001189429">
    <property type="component" value="Unassembled WGS sequence"/>
</dbReference>